<proteinExistence type="predicted"/>
<protein>
    <recommendedName>
        <fullName evidence="3">HEAT repeat domain-containing protein</fullName>
    </recommendedName>
</protein>
<feature type="region of interest" description="Disordered" evidence="1">
    <location>
        <begin position="1"/>
        <end position="23"/>
    </location>
</feature>
<evidence type="ECO:0000256" key="1">
    <source>
        <dbReference type="SAM" id="MobiDB-lite"/>
    </source>
</evidence>
<feature type="non-terminal residue" evidence="2">
    <location>
        <position position="306"/>
    </location>
</feature>
<gene>
    <name evidence="2" type="ORF">METZ01_LOCUS367350</name>
</gene>
<evidence type="ECO:0000313" key="2">
    <source>
        <dbReference type="EMBL" id="SVD14496.1"/>
    </source>
</evidence>
<organism evidence="2">
    <name type="scientific">marine metagenome</name>
    <dbReference type="NCBI Taxonomy" id="408172"/>
    <lineage>
        <taxon>unclassified sequences</taxon>
        <taxon>metagenomes</taxon>
        <taxon>ecological metagenomes</taxon>
    </lineage>
</organism>
<feature type="non-terminal residue" evidence="2">
    <location>
        <position position="1"/>
    </location>
</feature>
<name>A0A382SX89_9ZZZZ</name>
<reference evidence="2" key="1">
    <citation type="submission" date="2018-05" db="EMBL/GenBank/DDBJ databases">
        <authorList>
            <person name="Lanie J.A."/>
            <person name="Ng W.-L."/>
            <person name="Kazmierczak K.M."/>
            <person name="Andrzejewski T.M."/>
            <person name="Davidsen T.M."/>
            <person name="Wayne K.J."/>
            <person name="Tettelin H."/>
            <person name="Glass J.I."/>
            <person name="Rusch D."/>
            <person name="Podicherti R."/>
            <person name="Tsui H.-C.T."/>
            <person name="Winkler M.E."/>
        </authorList>
    </citation>
    <scope>NUCLEOTIDE SEQUENCE</scope>
</reference>
<sequence>VAGTFAEGLGSRNRRRSMEDLQHSKDKADLARIWKNLGHEDRFIRNAARIALEHQPVDTWAQKALAEKDPQSLLSAITALARNGSSDLRDGALEALDRLDWLKLTETQQLHLLRDYALTFIRLGRPDPKQASAIIAKLDPHYPAGTDALNHELSTVLTYLEAPSVPAKTIPMLAQNRNEQDEYLDENLLVRSGYGRAFQATIDSRPEKQQIHYAYCLRVAKAGWTPSLRKSFFSWFNNAKRFKGGASFSGFLSNIRKQALGNAPEAERGALSALSEELTTAPTELPRAKGPGRIWTTDSVAKLVSD</sequence>
<accession>A0A382SX89</accession>
<dbReference type="AlphaFoldDB" id="A0A382SX89"/>
<dbReference type="EMBL" id="UINC01132283">
    <property type="protein sequence ID" value="SVD14496.1"/>
    <property type="molecule type" value="Genomic_DNA"/>
</dbReference>
<evidence type="ECO:0008006" key="3">
    <source>
        <dbReference type="Google" id="ProtNLM"/>
    </source>
</evidence>